<accession>A0ABU6IPP3</accession>
<feature type="transmembrane region" description="Helical" evidence="1">
    <location>
        <begin position="65"/>
        <end position="84"/>
    </location>
</feature>
<proteinExistence type="predicted"/>
<dbReference type="RefSeq" id="WP_326278049.1">
    <property type="nucleotide sequence ID" value="NZ_JAYKYV010000004.1"/>
</dbReference>
<feature type="transmembrane region" description="Helical" evidence="1">
    <location>
        <begin position="30"/>
        <end position="53"/>
    </location>
</feature>
<comment type="caution">
    <text evidence="2">The sequence shown here is derived from an EMBL/GenBank/DDBJ whole genome shotgun (WGS) entry which is preliminary data.</text>
</comment>
<gene>
    <name evidence="2" type="ORF">VOP03_06375</name>
</gene>
<evidence type="ECO:0000256" key="1">
    <source>
        <dbReference type="SAM" id="Phobius"/>
    </source>
</evidence>
<keyword evidence="3" id="KW-1185">Reference proteome</keyword>
<evidence type="ECO:0000313" key="3">
    <source>
        <dbReference type="Proteomes" id="UP001355298"/>
    </source>
</evidence>
<protein>
    <recommendedName>
        <fullName evidence="4">DUF2306 domain-containing protein</fullName>
    </recommendedName>
</protein>
<evidence type="ECO:0000313" key="2">
    <source>
        <dbReference type="EMBL" id="MEC4264963.1"/>
    </source>
</evidence>
<feature type="transmembrane region" description="Helical" evidence="1">
    <location>
        <begin position="90"/>
        <end position="107"/>
    </location>
</feature>
<sequence>MLIIYTFFTELLGYFIKYSNEFLFFSDSRYAWHNVIIFNIYQIIFFLFFFEVYRKVARNKSIKKQIRYLSILCVLSYIANAIIYNPLHNQMTYGHIIGSLMMVYVIIQYFKEKIQEEKTQPLKFNLMFWISSGLMVFYTLFPIISVIYLLDFNIGVQIYFRPLLLTSITLMYGLIILGLLIGKRKAFR</sequence>
<keyword evidence="1" id="KW-0472">Membrane</keyword>
<organism evidence="2 3">
    <name type="scientific">Flagellimonas halotolerans</name>
    <dbReference type="NCBI Taxonomy" id="3112164"/>
    <lineage>
        <taxon>Bacteria</taxon>
        <taxon>Pseudomonadati</taxon>
        <taxon>Bacteroidota</taxon>
        <taxon>Flavobacteriia</taxon>
        <taxon>Flavobacteriales</taxon>
        <taxon>Flavobacteriaceae</taxon>
        <taxon>Flagellimonas</taxon>
    </lineage>
</organism>
<keyword evidence="1" id="KW-1133">Transmembrane helix</keyword>
<keyword evidence="1" id="KW-0812">Transmembrane</keyword>
<dbReference type="Proteomes" id="UP001355298">
    <property type="component" value="Unassembled WGS sequence"/>
</dbReference>
<reference evidence="2 3" key="1">
    <citation type="submission" date="2024-01" db="EMBL/GenBank/DDBJ databases">
        <title>The strains designed SYSU M86414 and SYSU M84420 isolated from the marine sediment in San Sha City (Hainan Province, China).</title>
        <authorList>
            <person name="Guo D."/>
        </authorList>
    </citation>
    <scope>NUCLEOTIDE SEQUENCE [LARGE SCALE GENOMIC DNA]</scope>
    <source>
        <strain evidence="2 3">SYSU M84420</strain>
    </source>
</reference>
<evidence type="ECO:0008006" key="4">
    <source>
        <dbReference type="Google" id="ProtNLM"/>
    </source>
</evidence>
<feature type="transmembrane region" description="Helical" evidence="1">
    <location>
        <begin position="128"/>
        <end position="150"/>
    </location>
</feature>
<dbReference type="EMBL" id="JAYMGW010000004">
    <property type="protein sequence ID" value="MEC4264963.1"/>
    <property type="molecule type" value="Genomic_DNA"/>
</dbReference>
<feature type="transmembrane region" description="Helical" evidence="1">
    <location>
        <begin position="162"/>
        <end position="182"/>
    </location>
</feature>
<name>A0ABU6IPP3_9FLAO</name>